<dbReference type="SUPFAM" id="SSF53098">
    <property type="entry name" value="Ribonuclease H-like"/>
    <property type="match status" value="1"/>
</dbReference>
<feature type="domain" description="Predicted 3'-5' exonuclease PolB-like" evidence="1">
    <location>
        <begin position="89"/>
        <end position="238"/>
    </location>
</feature>
<dbReference type="GO" id="GO:0003676">
    <property type="term" value="F:nucleic acid binding"/>
    <property type="evidence" value="ECO:0007669"/>
    <property type="project" value="InterPro"/>
</dbReference>
<dbReference type="InterPro" id="IPR036397">
    <property type="entry name" value="RNaseH_sf"/>
</dbReference>
<dbReference type="EMBL" id="PGFG01000001">
    <property type="protein sequence ID" value="PJJ76353.1"/>
    <property type="molecule type" value="Genomic_DNA"/>
</dbReference>
<dbReference type="Pfam" id="PF10108">
    <property type="entry name" value="DNA_pol_B_exo2"/>
    <property type="match status" value="1"/>
</dbReference>
<reference evidence="2 3" key="1">
    <citation type="submission" date="2017-11" db="EMBL/GenBank/DDBJ databases">
        <title>Genomic Encyclopedia of Archaeal and Bacterial Type Strains, Phase II (KMG-II): From Individual Species to Whole Genera.</title>
        <authorList>
            <person name="Goeker M."/>
        </authorList>
    </citation>
    <scope>NUCLEOTIDE SEQUENCE [LARGE SCALE GENOMIC DNA]</scope>
    <source>
        <strain evidence="2 3">DSM 27268</strain>
    </source>
</reference>
<protein>
    <recommendedName>
        <fullName evidence="1">Predicted 3'-5' exonuclease PolB-like domain-containing protein</fullName>
    </recommendedName>
</protein>
<dbReference type="Gene3D" id="3.30.420.10">
    <property type="entry name" value="Ribonuclease H-like superfamily/Ribonuclease H"/>
    <property type="match status" value="1"/>
</dbReference>
<evidence type="ECO:0000313" key="2">
    <source>
        <dbReference type="EMBL" id="PJJ76353.1"/>
    </source>
</evidence>
<organism evidence="2 3">
    <name type="scientific">Thermoflavifilum aggregans</name>
    <dbReference type="NCBI Taxonomy" id="454188"/>
    <lineage>
        <taxon>Bacteria</taxon>
        <taxon>Pseudomonadati</taxon>
        <taxon>Bacteroidota</taxon>
        <taxon>Chitinophagia</taxon>
        <taxon>Chitinophagales</taxon>
        <taxon>Chitinophagaceae</taxon>
        <taxon>Thermoflavifilum</taxon>
    </lineage>
</organism>
<dbReference type="OrthoDB" id="9773351at2"/>
<proteinExistence type="predicted"/>
<sequence>MLNQLNLSELLLIDIETVPAEASFQQLAPAMQELWSDKVSKIKPEFENGPEAAYPELAGFYAEFGKIICISAGYFAEVAEATDADSSSKRMQLRVKAFAGDDEARVLQDFFEVVEKMQKKPGFKLAGHNIQEFDIPYICRRAVILQVDLPEVLELYGRKPWEIPVVDTMQLWRFGERRHFTSLQLLTSVLGIASSKDDIQGYDVGRVYWQEHDLERIIRYCRKDVIAVAQLLLRLKKMPLLTEQDIVLA</sequence>
<dbReference type="AlphaFoldDB" id="A0A2M9CWT5"/>
<gene>
    <name evidence="2" type="ORF">BXY57_1966</name>
</gene>
<comment type="caution">
    <text evidence="2">The sequence shown here is derived from an EMBL/GenBank/DDBJ whole genome shotgun (WGS) entry which is preliminary data.</text>
</comment>
<dbReference type="RefSeq" id="WP_100314849.1">
    <property type="nucleotide sequence ID" value="NZ_PGFG01000001.1"/>
</dbReference>
<dbReference type="InterPro" id="IPR019288">
    <property type="entry name" value="3'-5'_exonuclease_PolB-like"/>
</dbReference>
<dbReference type="InterPro" id="IPR012337">
    <property type="entry name" value="RNaseH-like_sf"/>
</dbReference>
<evidence type="ECO:0000259" key="1">
    <source>
        <dbReference type="Pfam" id="PF10108"/>
    </source>
</evidence>
<accession>A0A2M9CWT5</accession>
<evidence type="ECO:0000313" key="3">
    <source>
        <dbReference type="Proteomes" id="UP000230000"/>
    </source>
</evidence>
<name>A0A2M9CWT5_9BACT</name>
<dbReference type="Proteomes" id="UP000230000">
    <property type="component" value="Unassembled WGS sequence"/>
</dbReference>
<keyword evidence="3" id="KW-1185">Reference proteome</keyword>